<reference evidence="1" key="1">
    <citation type="journal article" date="2024" name="Int. J. Syst. Evol. Microbiol.">
        <title>Polycladomyces zharkentensis sp. nov., a novel thermophilic cellulose- and starch-degrading member of the Bacillota from a geothermal aquifer in Kazakhstan.</title>
        <authorList>
            <person name="Mashzhan A."/>
            <person name="Kistaubayeva A."/>
            <person name="Javier-Lopez R."/>
            <person name="Bissenova U."/>
            <person name="Bissenbay A."/>
            <person name="Birkeland N.K."/>
        </authorList>
    </citation>
    <scope>NUCLEOTIDE SEQUENCE</scope>
    <source>
        <strain evidence="1">ZKZ2T</strain>
    </source>
</reference>
<evidence type="ECO:0000313" key="2">
    <source>
        <dbReference type="Proteomes" id="UP001177120"/>
    </source>
</evidence>
<dbReference type="Pfam" id="PF21835">
    <property type="entry name" value="YIEGIA_cap"/>
    <property type="match status" value="1"/>
</dbReference>
<sequence length="66" mass="7118">MIDITISQSILAVVSCKPDRMGNGAVPVFLAQSTEEVQHFSATLANILDGMAHELEPETVIVVRHS</sequence>
<dbReference type="Proteomes" id="UP001177120">
    <property type="component" value="Unassembled WGS sequence"/>
</dbReference>
<gene>
    <name evidence="1" type="ORF">JQC72_09165</name>
</gene>
<accession>A0ABS2WJP9</accession>
<proteinExistence type="predicted"/>
<dbReference type="EMBL" id="JAFHAP010000008">
    <property type="protein sequence ID" value="MBN2909696.1"/>
    <property type="molecule type" value="Genomic_DNA"/>
</dbReference>
<dbReference type="RefSeq" id="WP_205494970.1">
    <property type="nucleotide sequence ID" value="NZ_JAFHAP010000008.1"/>
</dbReference>
<organism evidence="1 2">
    <name type="scientific">Polycladomyces zharkentensis</name>
    <dbReference type="NCBI Taxonomy" id="2807616"/>
    <lineage>
        <taxon>Bacteria</taxon>
        <taxon>Bacillati</taxon>
        <taxon>Bacillota</taxon>
        <taxon>Bacilli</taxon>
        <taxon>Bacillales</taxon>
        <taxon>Thermoactinomycetaceae</taxon>
        <taxon>Polycladomyces</taxon>
    </lineage>
</organism>
<protein>
    <submittedName>
        <fullName evidence="1">Uncharacterized protein</fullName>
    </submittedName>
</protein>
<name>A0ABS2WJP9_9BACL</name>
<dbReference type="InterPro" id="IPR054055">
    <property type="entry name" value="YpzH"/>
</dbReference>
<comment type="caution">
    <text evidence="1">The sequence shown here is derived from an EMBL/GenBank/DDBJ whole genome shotgun (WGS) entry which is preliminary data.</text>
</comment>
<evidence type="ECO:0000313" key="1">
    <source>
        <dbReference type="EMBL" id="MBN2909696.1"/>
    </source>
</evidence>
<keyword evidence="2" id="KW-1185">Reference proteome</keyword>